<comment type="similarity">
    <text evidence="2">Belongs to the RecN family.</text>
</comment>
<protein>
    <recommendedName>
        <fullName evidence="3">DNA repair protein RecN</fullName>
    </recommendedName>
    <alternativeName>
        <fullName evidence="8">Recombination protein N</fullName>
    </alternativeName>
</protein>
<evidence type="ECO:0000256" key="6">
    <source>
        <dbReference type="ARBA" id="ARBA00022840"/>
    </source>
</evidence>
<dbReference type="GO" id="GO:0005524">
    <property type="term" value="F:ATP binding"/>
    <property type="evidence" value="ECO:0007669"/>
    <property type="project" value="UniProtKB-KW"/>
</dbReference>
<dbReference type="AlphaFoldDB" id="A0A094PV38"/>
<evidence type="ECO:0000256" key="8">
    <source>
        <dbReference type="ARBA" id="ARBA00033408"/>
    </source>
</evidence>
<dbReference type="Gene3D" id="3.40.50.300">
    <property type="entry name" value="P-loop containing nucleotide triphosphate hydrolases"/>
    <property type="match status" value="2"/>
</dbReference>
<sequence>MSDRTFLEEIHIKNIGVITQANLEFNKGLTVLTGETGAGKTMVLTALNLVLGGKSESSLVRSGEERLTASALFSIPKKKLDAFENLGIEVEEGSLTISRSVTRDGKSKAIASGVSVSASALSDASDYLVEIHGQSSGMNITKGSRQRELLDRYAGKPLTSTLMIYQDHLNEYQQVKSRISDLKKSAASREESLAALKAFSEAFSKLNPQANELSSIEDEVRRLSSVEELRIAVTQALVSLENEDAGVLNALGQAKKSLDSVKEKDSKLEKFSDDFNDSFFILADILPNLTSYLQTLEADPERLDLLQERKSALTSLVKKWSPEFNGDEGLDALIDRSKSVSSQLDDLSGGDERIQALEKELSAIKKNLLAAASDLTKARMIAADDLSKKVSAEMHLLSMPHTNLVIEVLSPNYEGPMKESDFSSHGCDTVSMFLQTHKDAPLVSLAKGASGGEMSRVMLALEVVLAASNPFGTYIFDEVDAGVGGAAAIEVGRRLHALSKNAQVIVVTHLPQVAAWGDHHYVVEKSIDGTVVSSGVTQVEGEARISEIARMLAGLQESSSAKEHASELLNMRLIG</sequence>
<dbReference type="CDD" id="cd03241">
    <property type="entry name" value="ABC_RecN"/>
    <property type="match status" value="2"/>
</dbReference>
<dbReference type="NCBIfam" id="TIGR00634">
    <property type="entry name" value="recN"/>
    <property type="match status" value="1"/>
</dbReference>
<dbReference type="InterPro" id="IPR027417">
    <property type="entry name" value="P-loop_NTPase"/>
</dbReference>
<feature type="domain" description="RecF/RecN/SMC N-terminal" evidence="10">
    <location>
        <begin position="7"/>
        <end position="525"/>
    </location>
</feature>
<gene>
    <name evidence="11" type="ORF">GM51_14390</name>
</gene>
<dbReference type="InterPro" id="IPR003395">
    <property type="entry name" value="RecF/RecN/SMC_N"/>
</dbReference>
<dbReference type="GO" id="GO:0009432">
    <property type="term" value="P:SOS response"/>
    <property type="evidence" value="ECO:0007669"/>
    <property type="project" value="TreeGrafter"/>
</dbReference>
<dbReference type="PANTHER" id="PTHR11059">
    <property type="entry name" value="DNA REPAIR PROTEIN RECN"/>
    <property type="match status" value="1"/>
</dbReference>
<evidence type="ECO:0000256" key="1">
    <source>
        <dbReference type="ARBA" id="ARBA00003618"/>
    </source>
</evidence>
<dbReference type="InterPro" id="IPR004604">
    <property type="entry name" value="DNA_recomb/repair_RecN"/>
</dbReference>
<evidence type="ECO:0000256" key="7">
    <source>
        <dbReference type="ARBA" id="ARBA00023204"/>
    </source>
</evidence>
<dbReference type="GO" id="GO:0043590">
    <property type="term" value="C:bacterial nucleoid"/>
    <property type="evidence" value="ECO:0007669"/>
    <property type="project" value="TreeGrafter"/>
</dbReference>
<keyword evidence="5" id="KW-0227">DNA damage</keyword>
<organism evidence="11">
    <name type="scientific">freshwater metagenome</name>
    <dbReference type="NCBI Taxonomy" id="449393"/>
    <lineage>
        <taxon>unclassified sequences</taxon>
        <taxon>metagenomes</taxon>
        <taxon>ecological metagenomes</taxon>
    </lineage>
</organism>
<comment type="function">
    <text evidence="1">May be involved in recombinational repair of damaged DNA.</text>
</comment>
<evidence type="ECO:0000256" key="4">
    <source>
        <dbReference type="ARBA" id="ARBA00022741"/>
    </source>
</evidence>
<reference evidence="11" key="1">
    <citation type="submission" date="2014-06" db="EMBL/GenBank/DDBJ databases">
        <title>Key roles for freshwater Actinobacteria revealed by deep metagenomic sequencing.</title>
        <authorList>
            <person name="Ghai R."/>
            <person name="Mizuno C.M."/>
            <person name="Picazo A."/>
            <person name="Camacho A."/>
            <person name="Rodriguez-Valera F."/>
        </authorList>
    </citation>
    <scope>NUCLEOTIDE SEQUENCE</scope>
</reference>
<evidence type="ECO:0000259" key="10">
    <source>
        <dbReference type="Pfam" id="PF02463"/>
    </source>
</evidence>
<keyword evidence="6" id="KW-0067">ATP-binding</keyword>
<evidence type="ECO:0000256" key="9">
    <source>
        <dbReference type="SAM" id="Coils"/>
    </source>
</evidence>
<dbReference type="PANTHER" id="PTHR11059:SF0">
    <property type="entry name" value="DNA REPAIR PROTEIN RECN"/>
    <property type="match status" value="1"/>
</dbReference>
<comment type="caution">
    <text evidence="11">The sequence shown here is derived from an EMBL/GenBank/DDBJ whole genome shotgun (WGS) entry which is preliminary data.</text>
</comment>
<dbReference type="GO" id="GO:0006310">
    <property type="term" value="P:DNA recombination"/>
    <property type="evidence" value="ECO:0007669"/>
    <property type="project" value="InterPro"/>
</dbReference>
<dbReference type="Pfam" id="PF02463">
    <property type="entry name" value="SMC_N"/>
    <property type="match status" value="1"/>
</dbReference>
<dbReference type="SUPFAM" id="SSF52540">
    <property type="entry name" value="P-loop containing nucleoside triphosphate hydrolases"/>
    <property type="match status" value="1"/>
</dbReference>
<evidence type="ECO:0000256" key="3">
    <source>
        <dbReference type="ARBA" id="ARBA00021315"/>
    </source>
</evidence>
<keyword evidence="7" id="KW-0234">DNA repair</keyword>
<evidence type="ECO:0000313" key="11">
    <source>
        <dbReference type="EMBL" id="KGA15635.1"/>
    </source>
</evidence>
<keyword evidence="4" id="KW-0547">Nucleotide-binding</keyword>
<accession>A0A094PV38</accession>
<dbReference type="GO" id="GO:0006281">
    <property type="term" value="P:DNA repair"/>
    <property type="evidence" value="ECO:0007669"/>
    <property type="project" value="UniProtKB-KW"/>
</dbReference>
<feature type="coiled-coil region" evidence="9">
    <location>
        <begin position="347"/>
        <end position="374"/>
    </location>
</feature>
<dbReference type="EMBL" id="JNSL01000107">
    <property type="protein sequence ID" value="KGA15635.1"/>
    <property type="molecule type" value="Genomic_DNA"/>
</dbReference>
<proteinExistence type="inferred from homology"/>
<evidence type="ECO:0000256" key="2">
    <source>
        <dbReference type="ARBA" id="ARBA00009441"/>
    </source>
</evidence>
<keyword evidence="9" id="KW-0175">Coiled coil</keyword>
<dbReference type="PIRSF" id="PIRSF003128">
    <property type="entry name" value="RecN"/>
    <property type="match status" value="1"/>
</dbReference>
<evidence type="ECO:0000256" key="5">
    <source>
        <dbReference type="ARBA" id="ARBA00022763"/>
    </source>
</evidence>
<name>A0A094PV38_9ZZZZ</name>